<keyword evidence="2" id="KW-1185">Reference proteome</keyword>
<organism evidence="1 2">
    <name type="scientific">Ekhidna lutea</name>
    <dbReference type="NCBI Taxonomy" id="447679"/>
    <lineage>
        <taxon>Bacteria</taxon>
        <taxon>Pseudomonadati</taxon>
        <taxon>Bacteroidota</taxon>
        <taxon>Cytophagia</taxon>
        <taxon>Cytophagales</taxon>
        <taxon>Reichenbachiellaceae</taxon>
        <taxon>Ekhidna</taxon>
    </lineage>
</organism>
<dbReference type="AlphaFoldDB" id="A0A239M2A1"/>
<proteinExistence type="predicted"/>
<evidence type="ECO:0000313" key="2">
    <source>
        <dbReference type="Proteomes" id="UP000198393"/>
    </source>
</evidence>
<protein>
    <recommendedName>
        <fullName evidence="3">Delta-aminolevulinic acid dehydratase</fullName>
    </recommendedName>
</protein>
<gene>
    <name evidence="1" type="ORF">SAMN05421640_3540</name>
</gene>
<dbReference type="SUPFAM" id="SSF48208">
    <property type="entry name" value="Six-hairpin glycosidases"/>
    <property type="match status" value="1"/>
</dbReference>
<sequence>MNQSAIVEILEKQLSFLKQNAYKSYDLCDITSRPYFLRMNKLCQGLSYGKYIKYPHNLLLENFAPALRKLYGVKKNDFAQSNAFVIRGLLRLFQNTKNEEYLTEAEALIERVIQQKSKGFKHSCWGQPYDWFSQQIIPAYTPRTTVTSQVGKMFLDAYGTTKKQSFLDMAIEIGNFFIEEMPLSYDRDNQTCFAYTTIDKRKVHNPNMMASGFLSTLWKTTGENRFLERSISAANFTFSNINPDGSWFYDTLPDNKPSKIDNYHTGYNLEGSVLLKKNLGDQFSYQTQLEKAISYYENKLFDNQGIPRLTDKKKFPIDIQCCAQSVITFAHLSEIDTKYWNQAENLFKWTVEHMFDSGSYYYRIFKNGSKDRTDYIRWGDAWMFFAGSMLLTR</sequence>
<evidence type="ECO:0008006" key="3">
    <source>
        <dbReference type="Google" id="ProtNLM"/>
    </source>
</evidence>
<evidence type="ECO:0000313" key="1">
    <source>
        <dbReference type="EMBL" id="SNT36074.1"/>
    </source>
</evidence>
<dbReference type="Gene3D" id="1.50.10.20">
    <property type="match status" value="1"/>
</dbReference>
<dbReference type="GO" id="GO:0005975">
    <property type="term" value="P:carbohydrate metabolic process"/>
    <property type="evidence" value="ECO:0007669"/>
    <property type="project" value="InterPro"/>
</dbReference>
<dbReference type="InterPro" id="IPR008928">
    <property type="entry name" value="6-hairpin_glycosidase_sf"/>
</dbReference>
<dbReference type="RefSeq" id="WP_089358209.1">
    <property type="nucleotide sequence ID" value="NZ_FZPD01000006.1"/>
</dbReference>
<dbReference type="EMBL" id="FZPD01000006">
    <property type="protein sequence ID" value="SNT36074.1"/>
    <property type="molecule type" value="Genomic_DNA"/>
</dbReference>
<accession>A0A239M2A1</accession>
<reference evidence="1 2" key="1">
    <citation type="submission" date="2017-06" db="EMBL/GenBank/DDBJ databases">
        <authorList>
            <person name="Kim H.J."/>
            <person name="Triplett B.A."/>
        </authorList>
    </citation>
    <scope>NUCLEOTIDE SEQUENCE [LARGE SCALE GENOMIC DNA]</scope>
    <source>
        <strain evidence="1 2">DSM 19307</strain>
    </source>
</reference>
<name>A0A239M2A1_EKHLU</name>
<dbReference type="OrthoDB" id="9788790at2"/>
<dbReference type="Proteomes" id="UP000198393">
    <property type="component" value="Unassembled WGS sequence"/>
</dbReference>